<proteinExistence type="predicted"/>
<accession>A0A1I7Y4M8</accession>
<organism evidence="1 2">
    <name type="scientific">Steinernema glaseri</name>
    <dbReference type="NCBI Taxonomy" id="37863"/>
    <lineage>
        <taxon>Eukaryota</taxon>
        <taxon>Metazoa</taxon>
        <taxon>Ecdysozoa</taxon>
        <taxon>Nematoda</taxon>
        <taxon>Chromadorea</taxon>
        <taxon>Rhabditida</taxon>
        <taxon>Tylenchina</taxon>
        <taxon>Panagrolaimomorpha</taxon>
        <taxon>Strongyloidoidea</taxon>
        <taxon>Steinernematidae</taxon>
        <taxon>Steinernema</taxon>
    </lineage>
</organism>
<reference evidence="2" key="1">
    <citation type="submission" date="2016-11" db="UniProtKB">
        <authorList>
            <consortium name="WormBaseParasite"/>
        </authorList>
    </citation>
    <scope>IDENTIFICATION</scope>
</reference>
<dbReference type="AlphaFoldDB" id="A0A1I7Y4M8"/>
<keyword evidence="1" id="KW-1185">Reference proteome</keyword>
<evidence type="ECO:0000313" key="1">
    <source>
        <dbReference type="Proteomes" id="UP000095287"/>
    </source>
</evidence>
<dbReference type="WBParaSite" id="L893_g12696.t1">
    <property type="protein sequence ID" value="L893_g12696.t1"/>
    <property type="gene ID" value="L893_g12696"/>
</dbReference>
<evidence type="ECO:0000313" key="2">
    <source>
        <dbReference type="WBParaSite" id="L893_g12696.t1"/>
    </source>
</evidence>
<protein>
    <submittedName>
        <fullName evidence="2">Secreted protein</fullName>
    </submittedName>
</protein>
<sequence length="92" mass="9600">MPILKTATYNAVATSTALAAAFIIQLISPTDTPPYARPQSSKIAPPLSGEPPTVKKSKAVMLRPNAIAIKLASVRCAAEIPIRKLPAIPATP</sequence>
<name>A0A1I7Y4M8_9BILA</name>
<dbReference type="Proteomes" id="UP000095287">
    <property type="component" value="Unplaced"/>
</dbReference>